<evidence type="ECO:0000313" key="3">
    <source>
        <dbReference type="EMBL" id="CAJ38005.1"/>
    </source>
</evidence>
<organism evidence="3 4">
    <name type="scientific">Methanocella arvoryzae (strain DSM 22066 / NBRC 105507 / MRE50)</name>
    <dbReference type="NCBI Taxonomy" id="351160"/>
    <lineage>
        <taxon>Archaea</taxon>
        <taxon>Methanobacteriati</taxon>
        <taxon>Methanobacteriota</taxon>
        <taxon>Stenosarchaea group</taxon>
        <taxon>Methanomicrobia</taxon>
        <taxon>Methanocellales</taxon>
        <taxon>Methanocellaceae</taxon>
        <taxon>Methanocella</taxon>
    </lineage>
</organism>
<keyword evidence="1" id="KW-1133">Transmembrane helix</keyword>
<protein>
    <recommendedName>
        <fullName evidence="2">YdbS-like PH domain-containing protein</fullName>
    </recommendedName>
</protein>
<keyword evidence="1" id="KW-0472">Membrane</keyword>
<sequence length="161" mass="18200">MREEPEHRLDSRAVNYWRLAGVISAVIYWIVVVSYWYASSLWQVLPEWVTAVLAVLALIGSVYEILIVPTVRWNTWRYEISDMEIYLRHGVVVKHRTLIPMTRVQHVDTVKGPLLRLFGLATVTIATAAGTHAIPALSDSVAAALRDRIAELARVTEEHDG</sequence>
<feature type="transmembrane region" description="Helical" evidence="1">
    <location>
        <begin position="48"/>
        <end position="68"/>
    </location>
</feature>
<keyword evidence="1" id="KW-0812">Transmembrane</keyword>
<dbReference type="GeneID" id="5143712"/>
<dbReference type="PANTHER" id="PTHR34473">
    <property type="entry name" value="UPF0699 TRANSMEMBRANE PROTEIN YDBS"/>
    <property type="match status" value="1"/>
</dbReference>
<proteinExistence type="predicted"/>
<name>Q0W0T8_METAR</name>
<dbReference type="AlphaFoldDB" id="Q0W0T8"/>
<keyword evidence="4" id="KW-1185">Reference proteome</keyword>
<gene>
    <name evidence="3" type="ORF">RRC268</name>
</gene>
<dbReference type="eggNOG" id="arCOG04622">
    <property type="taxonomic scope" value="Archaea"/>
</dbReference>
<dbReference type="OrthoDB" id="301911at2157"/>
<feature type="domain" description="YdbS-like PH" evidence="2">
    <location>
        <begin position="73"/>
        <end position="149"/>
    </location>
</feature>
<dbReference type="STRING" id="351160.RRC268"/>
<dbReference type="EMBL" id="AM114193">
    <property type="protein sequence ID" value="CAJ38005.1"/>
    <property type="molecule type" value="Genomic_DNA"/>
</dbReference>
<accession>Q0W0T8</accession>
<dbReference type="PATRIC" id="fig|351160.9.peg.276"/>
<dbReference type="KEGG" id="rci:RRC268"/>
<reference evidence="3 4" key="1">
    <citation type="journal article" date="2006" name="Science">
        <title>Genome of rice cluster I archaea -- the key methane producers in the rice rhizosphere.</title>
        <authorList>
            <person name="Erkel C."/>
            <person name="Kube M."/>
            <person name="Reinhardt R."/>
            <person name="Liesack W."/>
        </authorList>
    </citation>
    <scope>NUCLEOTIDE SEQUENCE [LARGE SCALE GENOMIC DNA]</scope>
    <source>
        <strain evidence="4">DSM 22066 / NBRC 105507 / MRE50</strain>
    </source>
</reference>
<dbReference type="PANTHER" id="PTHR34473:SF2">
    <property type="entry name" value="UPF0699 TRANSMEMBRANE PROTEIN YDBT"/>
    <property type="match status" value="1"/>
</dbReference>
<dbReference type="RefSeq" id="WP_012034590.1">
    <property type="nucleotide sequence ID" value="NC_009464.1"/>
</dbReference>
<feature type="transmembrane region" description="Helical" evidence="1">
    <location>
        <begin position="16"/>
        <end position="36"/>
    </location>
</feature>
<dbReference type="InterPro" id="IPR005182">
    <property type="entry name" value="YdbS-like_PH"/>
</dbReference>
<dbReference type="Proteomes" id="UP000000663">
    <property type="component" value="Chromosome"/>
</dbReference>
<evidence type="ECO:0000259" key="2">
    <source>
        <dbReference type="Pfam" id="PF03703"/>
    </source>
</evidence>
<dbReference type="Pfam" id="PF03703">
    <property type="entry name" value="bPH_2"/>
    <property type="match status" value="1"/>
</dbReference>
<evidence type="ECO:0000256" key="1">
    <source>
        <dbReference type="SAM" id="Phobius"/>
    </source>
</evidence>
<evidence type="ECO:0000313" key="4">
    <source>
        <dbReference type="Proteomes" id="UP000000663"/>
    </source>
</evidence>